<dbReference type="AlphaFoldDB" id="A0A482XNB2"/>
<dbReference type="PANTHER" id="PTHR18849:SF0">
    <property type="entry name" value="CILIA- AND FLAGELLA-ASSOCIATED PROTEIN 410-RELATED"/>
    <property type="match status" value="1"/>
</dbReference>
<gene>
    <name evidence="4" type="ORF">LSTR_LSTR009519</name>
</gene>
<dbReference type="InParanoid" id="A0A482XNB2"/>
<keyword evidence="2" id="KW-0677">Repeat</keyword>
<sequence length="376" mass="42590">MTKLTEEMIIAKTKQSNLGAIKKMNCWGSELVDVSLLRRLNNIEVLSLSVNKIASLSDFQYCRNLQELFVRKNNIRELNQVCYLQNLPKLVNLWLDENPCTECDGYRLTVIRTLPNLKKLDNVPVDPEELEEALHKGRELIHPEEEVMMSPDRESGHGRRNSRPPAATVTSQDMEHDYYETESQENSHSPDQAMSYAQSNQIHSSTPYYRAPQYEDDGGWASAAQGAQGDSSGSESSPSAPGVSGLPRARPSEDDMNTARTVPPPQLQPAHPYYHLHHIDPYQADPYQQAEQVEVPHPSQQYASERPRTADRAAPPREGHRCAARTLNHQPPYHRRPTSRNSNILSAVLCLVKELDYPSLEVVEMAIRCRMDELED</sequence>
<evidence type="ECO:0000313" key="4">
    <source>
        <dbReference type="EMBL" id="RZF47635.1"/>
    </source>
</evidence>
<dbReference type="EMBL" id="QKKF02003639">
    <property type="protein sequence ID" value="RZF47635.1"/>
    <property type="molecule type" value="Genomic_DNA"/>
</dbReference>
<dbReference type="GO" id="GO:0007010">
    <property type="term" value="P:cytoskeleton organization"/>
    <property type="evidence" value="ECO:0007669"/>
    <property type="project" value="TreeGrafter"/>
</dbReference>
<evidence type="ECO:0000313" key="5">
    <source>
        <dbReference type="Proteomes" id="UP000291343"/>
    </source>
</evidence>
<dbReference type="PROSITE" id="PS51450">
    <property type="entry name" value="LRR"/>
    <property type="match status" value="1"/>
</dbReference>
<feature type="region of interest" description="Disordered" evidence="3">
    <location>
        <begin position="137"/>
        <end position="272"/>
    </location>
</feature>
<dbReference type="InterPro" id="IPR032675">
    <property type="entry name" value="LRR_dom_sf"/>
</dbReference>
<dbReference type="SUPFAM" id="SSF52058">
    <property type="entry name" value="L domain-like"/>
    <property type="match status" value="1"/>
</dbReference>
<dbReference type="GO" id="GO:0097733">
    <property type="term" value="C:photoreceptor cell cilium"/>
    <property type="evidence" value="ECO:0007669"/>
    <property type="project" value="UniProtKB-ARBA"/>
</dbReference>
<evidence type="ECO:0000256" key="2">
    <source>
        <dbReference type="ARBA" id="ARBA00022737"/>
    </source>
</evidence>
<feature type="compositionally biased region" description="Basic and acidic residues" evidence="3">
    <location>
        <begin position="305"/>
        <end position="320"/>
    </location>
</feature>
<comment type="caution">
    <text evidence="4">The sequence shown here is derived from an EMBL/GenBank/DDBJ whole genome shotgun (WGS) entry which is preliminary data.</text>
</comment>
<accession>A0A482XNB2</accession>
<organism evidence="4 5">
    <name type="scientific">Laodelphax striatellus</name>
    <name type="common">Small brown planthopper</name>
    <name type="synonym">Delphax striatella</name>
    <dbReference type="NCBI Taxonomy" id="195883"/>
    <lineage>
        <taxon>Eukaryota</taxon>
        <taxon>Metazoa</taxon>
        <taxon>Ecdysozoa</taxon>
        <taxon>Arthropoda</taxon>
        <taxon>Hexapoda</taxon>
        <taxon>Insecta</taxon>
        <taxon>Pterygota</taxon>
        <taxon>Neoptera</taxon>
        <taxon>Paraneoptera</taxon>
        <taxon>Hemiptera</taxon>
        <taxon>Auchenorrhyncha</taxon>
        <taxon>Fulgoroidea</taxon>
        <taxon>Delphacidae</taxon>
        <taxon>Criomorphinae</taxon>
        <taxon>Laodelphax</taxon>
    </lineage>
</organism>
<protein>
    <recommendedName>
        <fullName evidence="6">U2A'/phosphoprotein 32 family A C-terminal domain-containing protein</fullName>
    </recommendedName>
</protein>
<keyword evidence="1" id="KW-0433">Leucine-rich repeat</keyword>
<reference evidence="4 5" key="1">
    <citation type="journal article" date="2017" name="Gigascience">
        <title>Genome sequence of the small brown planthopper, Laodelphax striatellus.</title>
        <authorList>
            <person name="Zhu J."/>
            <person name="Jiang F."/>
            <person name="Wang X."/>
            <person name="Yang P."/>
            <person name="Bao Y."/>
            <person name="Zhao W."/>
            <person name="Wang W."/>
            <person name="Lu H."/>
            <person name="Wang Q."/>
            <person name="Cui N."/>
            <person name="Li J."/>
            <person name="Chen X."/>
            <person name="Luo L."/>
            <person name="Yu J."/>
            <person name="Kang L."/>
            <person name="Cui F."/>
        </authorList>
    </citation>
    <scope>NUCLEOTIDE SEQUENCE [LARGE SCALE GENOMIC DNA]</scope>
    <source>
        <strain evidence="4">Lst14</strain>
    </source>
</reference>
<feature type="region of interest" description="Disordered" evidence="3">
    <location>
        <begin position="291"/>
        <end position="320"/>
    </location>
</feature>
<keyword evidence="5" id="KW-1185">Reference proteome</keyword>
<dbReference type="FunCoup" id="A0A482XNB2">
    <property type="interactions" value="1"/>
</dbReference>
<dbReference type="STRING" id="195883.A0A482XNB2"/>
<dbReference type="FunFam" id="3.80.10.10:FF:000094">
    <property type="entry name" value="protein C21orf2 isoform X1"/>
    <property type="match status" value="1"/>
</dbReference>
<dbReference type="OrthoDB" id="1517790at2759"/>
<feature type="compositionally biased region" description="Basic and acidic residues" evidence="3">
    <location>
        <begin position="137"/>
        <end position="157"/>
    </location>
</feature>
<feature type="compositionally biased region" description="Polar residues" evidence="3">
    <location>
        <begin position="184"/>
        <end position="207"/>
    </location>
</feature>
<evidence type="ECO:0008006" key="6">
    <source>
        <dbReference type="Google" id="ProtNLM"/>
    </source>
</evidence>
<dbReference type="Gene3D" id="3.80.10.10">
    <property type="entry name" value="Ribonuclease Inhibitor"/>
    <property type="match status" value="1"/>
</dbReference>
<dbReference type="PANTHER" id="PTHR18849">
    <property type="entry name" value="LEUCINE RICH REPEAT PROTEIN"/>
    <property type="match status" value="1"/>
</dbReference>
<proteinExistence type="predicted"/>
<dbReference type="SMR" id="A0A482XNB2"/>
<dbReference type="GO" id="GO:0036064">
    <property type="term" value="C:ciliary basal body"/>
    <property type="evidence" value="ECO:0007669"/>
    <property type="project" value="UniProtKB-ARBA"/>
</dbReference>
<evidence type="ECO:0000256" key="3">
    <source>
        <dbReference type="SAM" id="MobiDB-lite"/>
    </source>
</evidence>
<dbReference type="Proteomes" id="UP000291343">
    <property type="component" value="Unassembled WGS sequence"/>
</dbReference>
<feature type="compositionally biased region" description="Low complexity" evidence="3">
    <location>
        <begin position="219"/>
        <end position="245"/>
    </location>
</feature>
<name>A0A482XNB2_LAOST</name>
<dbReference type="Pfam" id="PF14580">
    <property type="entry name" value="LRR_9"/>
    <property type="match status" value="1"/>
</dbReference>
<dbReference type="InterPro" id="IPR001611">
    <property type="entry name" value="Leu-rich_rpt"/>
</dbReference>
<evidence type="ECO:0000256" key="1">
    <source>
        <dbReference type="ARBA" id="ARBA00022614"/>
    </source>
</evidence>